<gene>
    <name evidence="2" type="ORF">K435DRAFT_560368</name>
</gene>
<evidence type="ECO:0008006" key="4">
    <source>
        <dbReference type="Google" id="ProtNLM"/>
    </source>
</evidence>
<feature type="transmembrane region" description="Helical" evidence="1">
    <location>
        <begin position="33"/>
        <end position="53"/>
    </location>
</feature>
<keyword evidence="1" id="KW-1133">Transmembrane helix</keyword>
<keyword evidence="1" id="KW-0812">Transmembrane</keyword>
<keyword evidence="3" id="KW-1185">Reference proteome</keyword>
<accession>A0A4S8LYP9</accession>
<proteinExistence type="predicted"/>
<name>A0A4S8LYP9_DENBC</name>
<reference evidence="2 3" key="1">
    <citation type="journal article" date="2019" name="Nat. Ecol. Evol.">
        <title>Megaphylogeny resolves global patterns of mushroom evolution.</title>
        <authorList>
            <person name="Varga T."/>
            <person name="Krizsan K."/>
            <person name="Foldi C."/>
            <person name="Dima B."/>
            <person name="Sanchez-Garcia M."/>
            <person name="Sanchez-Ramirez S."/>
            <person name="Szollosi G.J."/>
            <person name="Szarkandi J.G."/>
            <person name="Papp V."/>
            <person name="Albert L."/>
            <person name="Andreopoulos W."/>
            <person name="Angelini C."/>
            <person name="Antonin V."/>
            <person name="Barry K.W."/>
            <person name="Bougher N.L."/>
            <person name="Buchanan P."/>
            <person name="Buyck B."/>
            <person name="Bense V."/>
            <person name="Catcheside P."/>
            <person name="Chovatia M."/>
            <person name="Cooper J."/>
            <person name="Damon W."/>
            <person name="Desjardin D."/>
            <person name="Finy P."/>
            <person name="Geml J."/>
            <person name="Haridas S."/>
            <person name="Hughes K."/>
            <person name="Justo A."/>
            <person name="Karasinski D."/>
            <person name="Kautmanova I."/>
            <person name="Kiss B."/>
            <person name="Kocsube S."/>
            <person name="Kotiranta H."/>
            <person name="LaButti K.M."/>
            <person name="Lechner B.E."/>
            <person name="Liimatainen K."/>
            <person name="Lipzen A."/>
            <person name="Lukacs Z."/>
            <person name="Mihaltcheva S."/>
            <person name="Morgado L.N."/>
            <person name="Niskanen T."/>
            <person name="Noordeloos M.E."/>
            <person name="Ohm R.A."/>
            <person name="Ortiz-Santana B."/>
            <person name="Ovrebo C."/>
            <person name="Racz N."/>
            <person name="Riley R."/>
            <person name="Savchenko A."/>
            <person name="Shiryaev A."/>
            <person name="Soop K."/>
            <person name="Spirin V."/>
            <person name="Szebenyi C."/>
            <person name="Tomsovsky M."/>
            <person name="Tulloss R.E."/>
            <person name="Uehling J."/>
            <person name="Grigoriev I.V."/>
            <person name="Vagvolgyi C."/>
            <person name="Papp T."/>
            <person name="Martin F.M."/>
            <person name="Miettinen O."/>
            <person name="Hibbett D.S."/>
            <person name="Nagy L.G."/>
        </authorList>
    </citation>
    <scope>NUCLEOTIDE SEQUENCE [LARGE SCALE GENOMIC DNA]</scope>
    <source>
        <strain evidence="2 3">CBS 962.96</strain>
    </source>
</reference>
<sequence>MCNAYIKKGEIGGKTITYVCKSWKTSTEWNDGFYLEALVVPYIISLFTAPGFINVAMEPPHHSFWIEASTDMPLILKQRCVEAFEKLHACGVLHGDVELRHMLIGGDA</sequence>
<dbReference type="OrthoDB" id="2687876at2759"/>
<evidence type="ECO:0000256" key="1">
    <source>
        <dbReference type="SAM" id="Phobius"/>
    </source>
</evidence>
<organism evidence="2 3">
    <name type="scientific">Dendrothele bispora (strain CBS 962.96)</name>
    <dbReference type="NCBI Taxonomy" id="1314807"/>
    <lineage>
        <taxon>Eukaryota</taxon>
        <taxon>Fungi</taxon>
        <taxon>Dikarya</taxon>
        <taxon>Basidiomycota</taxon>
        <taxon>Agaricomycotina</taxon>
        <taxon>Agaricomycetes</taxon>
        <taxon>Agaricomycetidae</taxon>
        <taxon>Agaricales</taxon>
        <taxon>Agaricales incertae sedis</taxon>
        <taxon>Dendrothele</taxon>
    </lineage>
</organism>
<dbReference type="EMBL" id="ML179214">
    <property type="protein sequence ID" value="THU94836.1"/>
    <property type="molecule type" value="Genomic_DNA"/>
</dbReference>
<evidence type="ECO:0000313" key="3">
    <source>
        <dbReference type="Proteomes" id="UP000297245"/>
    </source>
</evidence>
<protein>
    <recommendedName>
        <fullName evidence="4">Protein kinase domain-containing protein</fullName>
    </recommendedName>
</protein>
<feature type="non-terminal residue" evidence="2">
    <location>
        <position position="108"/>
    </location>
</feature>
<dbReference type="Proteomes" id="UP000297245">
    <property type="component" value="Unassembled WGS sequence"/>
</dbReference>
<keyword evidence="1" id="KW-0472">Membrane</keyword>
<dbReference type="AlphaFoldDB" id="A0A4S8LYP9"/>
<evidence type="ECO:0000313" key="2">
    <source>
        <dbReference type="EMBL" id="THU94836.1"/>
    </source>
</evidence>